<dbReference type="InterPro" id="IPR002201">
    <property type="entry name" value="Glyco_trans_9"/>
</dbReference>
<dbReference type="GO" id="GO:0005829">
    <property type="term" value="C:cytosol"/>
    <property type="evidence" value="ECO:0007669"/>
    <property type="project" value="TreeGrafter"/>
</dbReference>
<sequence length="319" mass="36747">MKLLITRHDKIGDFILTLPMIKLAKKRLPNSFVAVLVSKVNYEFAKKISFIDEVILYDENPFKLSKTLKKYKFDISISAFIDTNLGLALFLSCIKTRVAPATKIAQIFFNKRVVQRRSKGLKKEFEYNIDLLKFAFPDINTKFTAPVLEIDESFQKEIFNKFKAKFKLNDDKKIIAFHPGFGGSSDANLSFDEYLNLAKSIHKDINIVFSFGPDDEVALNYFQENLDFKAIIFKSTLSLYEFCALVSNFKLFVSTSTGPMHLAAAVNTPTMSFFNNSAFSKRWISINDKQINFYIDKDNHKFKEIKKALNEFINKGFKK</sequence>
<protein>
    <submittedName>
        <fullName evidence="3">Glycosyltransferase family 9 protein</fullName>
    </submittedName>
</protein>
<dbReference type="GO" id="GO:0009244">
    <property type="term" value="P:lipopolysaccharide core region biosynthetic process"/>
    <property type="evidence" value="ECO:0007669"/>
    <property type="project" value="TreeGrafter"/>
</dbReference>
<evidence type="ECO:0000313" key="3">
    <source>
        <dbReference type="EMBL" id="MSN96542.1"/>
    </source>
</evidence>
<dbReference type="Pfam" id="PF01075">
    <property type="entry name" value="Glyco_transf_9"/>
    <property type="match status" value="1"/>
</dbReference>
<dbReference type="InterPro" id="IPR051199">
    <property type="entry name" value="LPS_LOS_Heptosyltrfase"/>
</dbReference>
<dbReference type="PANTHER" id="PTHR30160">
    <property type="entry name" value="TETRAACYLDISACCHARIDE 4'-KINASE-RELATED"/>
    <property type="match status" value="1"/>
</dbReference>
<proteinExistence type="predicted"/>
<accession>A0A6L5WJA3</accession>
<reference evidence="3 4" key="1">
    <citation type="submission" date="2019-09" db="EMBL/GenBank/DDBJ databases">
        <authorList>
            <person name="Silva M."/>
            <person name="Pereira G."/>
            <person name="Lopes-Da-Costa L."/>
            <person name="Silva E."/>
        </authorList>
    </citation>
    <scope>NUCLEOTIDE SEQUENCE [LARGE SCALE GENOMIC DNA]</scope>
    <source>
        <strain evidence="3 4">FMV-PI01</strain>
    </source>
</reference>
<dbReference type="PANTHER" id="PTHR30160:SF15">
    <property type="entry name" value="GLYCOSYLTRANSFERASE HI_0523-RELATED"/>
    <property type="match status" value="1"/>
</dbReference>
<evidence type="ECO:0000313" key="4">
    <source>
        <dbReference type="Proteomes" id="UP000476338"/>
    </source>
</evidence>
<keyword evidence="2 3" id="KW-0808">Transferase</keyword>
<dbReference type="Proteomes" id="UP000476338">
    <property type="component" value="Unassembled WGS sequence"/>
</dbReference>
<dbReference type="AlphaFoldDB" id="A0A6L5WJA3"/>
<keyword evidence="4" id="KW-1185">Reference proteome</keyword>
<dbReference type="EMBL" id="VWSJ01000016">
    <property type="protein sequence ID" value="MSN96542.1"/>
    <property type="molecule type" value="Genomic_DNA"/>
</dbReference>
<dbReference type="SUPFAM" id="SSF53756">
    <property type="entry name" value="UDP-Glycosyltransferase/glycogen phosphorylase"/>
    <property type="match status" value="1"/>
</dbReference>
<evidence type="ECO:0000256" key="2">
    <source>
        <dbReference type="ARBA" id="ARBA00022679"/>
    </source>
</evidence>
<dbReference type="Gene3D" id="3.40.50.2000">
    <property type="entry name" value="Glycogen Phosphorylase B"/>
    <property type="match status" value="2"/>
</dbReference>
<dbReference type="RefSeq" id="WP_154570810.1">
    <property type="nucleotide sequence ID" value="NZ_VWSJ01000016.1"/>
</dbReference>
<comment type="caution">
    <text evidence="3">The sequence shown here is derived from an EMBL/GenBank/DDBJ whole genome shotgun (WGS) entry which is preliminary data.</text>
</comment>
<name>A0A6L5WJA3_9BACT</name>
<reference evidence="3 4" key="2">
    <citation type="submission" date="2020-03" db="EMBL/GenBank/DDBJ databases">
        <title>Campylobacter portucalensis sp. nov., a new species of Campylobacter isolated from the reproductive tract of bulls.</title>
        <authorList>
            <person name="Silva M.F."/>
            <person name="Pereira G."/>
            <person name="Carneiro C."/>
            <person name="Hemphill A."/>
            <person name="Mateus L."/>
            <person name="Lopes-Da-Costa L."/>
            <person name="Silva E."/>
        </authorList>
    </citation>
    <scope>NUCLEOTIDE SEQUENCE [LARGE SCALE GENOMIC DNA]</scope>
    <source>
        <strain evidence="3 4">FMV-PI01</strain>
    </source>
</reference>
<gene>
    <name evidence="3" type="ORF">F1B92_05065</name>
</gene>
<organism evidence="3 4">
    <name type="scientific">Campylobacter portucalensis</name>
    <dbReference type="NCBI Taxonomy" id="2608384"/>
    <lineage>
        <taxon>Bacteria</taxon>
        <taxon>Pseudomonadati</taxon>
        <taxon>Campylobacterota</taxon>
        <taxon>Epsilonproteobacteria</taxon>
        <taxon>Campylobacterales</taxon>
        <taxon>Campylobacteraceae</taxon>
        <taxon>Campylobacter</taxon>
    </lineage>
</organism>
<dbReference type="CDD" id="cd03789">
    <property type="entry name" value="GT9_LPS_heptosyltransferase"/>
    <property type="match status" value="1"/>
</dbReference>
<dbReference type="GO" id="GO:0008713">
    <property type="term" value="F:ADP-heptose-lipopolysaccharide heptosyltransferase activity"/>
    <property type="evidence" value="ECO:0007669"/>
    <property type="project" value="TreeGrafter"/>
</dbReference>
<evidence type="ECO:0000256" key="1">
    <source>
        <dbReference type="ARBA" id="ARBA00022676"/>
    </source>
</evidence>
<keyword evidence="1" id="KW-0328">Glycosyltransferase</keyword>